<proteinExistence type="predicted"/>
<organism evidence="2 3">
    <name type="scientific">Mycobacterium tuberculosis</name>
    <dbReference type="NCBI Taxonomy" id="1773"/>
    <lineage>
        <taxon>Bacteria</taxon>
        <taxon>Bacillati</taxon>
        <taxon>Actinomycetota</taxon>
        <taxon>Actinomycetes</taxon>
        <taxon>Mycobacteriales</taxon>
        <taxon>Mycobacteriaceae</taxon>
        <taxon>Mycobacterium</taxon>
        <taxon>Mycobacterium tuberculosis complex</taxon>
    </lineage>
</organism>
<dbReference type="Proteomes" id="UP000039021">
    <property type="component" value="Unassembled WGS sequence"/>
</dbReference>
<reference evidence="3" key="1">
    <citation type="submission" date="2015-03" db="EMBL/GenBank/DDBJ databases">
        <authorList>
            <consortium name="Pathogen Informatics"/>
        </authorList>
    </citation>
    <scope>NUCLEOTIDE SEQUENCE [LARGE SCALE GENOMIC DNA]</scope>
    <source>
        <strain evidence="3">N09902308</strain>
    </source>
</reference>
<protein>
    <submittedName>
        <fullName evidence="2">Uncharacterized protein</fullName>
    </submittedName>
</protein>
<dbReference type="AlphaFoldDB" id="A0A916LGP6"/>
<accession>A0A916LGP6</accession>
<name>A0A916LGP6_MYCTX</name>
<comment type="caution">
    <text evidence="2">The sequence shown here is derived from an EMBL/GenBank/DDBJ whole genome shotgun (WGS) entry which is preliminary data.</text>
</comment>
<sequence>MPADSWLPGHSRTHEARCSAEGNQAAGSAPISEMTVAEAPTPIPGIDAISSRRAQKGCISCSICSSRAPIIASS</sequence>
<evidence type="ECO:0000313" key="3">
    <source>
        <dbReference type="Proteomes" id="UP000039021"/>
    </source>
</evidence>
<dbReference type="EMBL" id="CSBK01003813">
    <property type="protein sequence ID" value="CPB26592.1"/>
    <property type="molecule type" value="Genomic_DNA"/>
</dbReference>
<feature type="region of interest" description="Disordered" evidence="1">
    <location>
        <begin position="1"/>
        <end position="41"/>
    </location>
</feature>
<evidence type="ECO:0000313" key="2">
    <source>
        <dbReference type="EMBL" id="CPB26592.1"/>
    </source>
</evidence>
<evidence type="ECO:0000256" key="1">
    <source>
        <dbReference type="SAM" id="MobiDB-lite"/>
    </source>
</evidence>
<gene>
    <name evidence="2" type="ORF">ERS007739_05156</name>
</gene>